<accession>A0A916ZZ17</accession>
<keyword evidence="1" id="KW-0732">Signal</keyword>
<evidence type="ECO:0008006" key="4">
    <source>
        <dbReference type="Google" id="ProtNLM"/>
    </source>
</evidence>
<organism evidence="2 3">
    <name type="scientific">Sandarakinorhabdus glacialis</name>
    <dbReference type="NCBI Taxonomy" id="1614636"/>
    <lineage>
        <taxon>Bacteria</taxon>
        <taxon>Pseudomonadati</taxon>
        <taxon>Pseudomonadota</taxon>
        <taxon>Alphaproteobacteria</taxon>
        <taxon>Sphingomonadales</taxon>
        <taxon>Sphingosinicellaceae</taxon>
        <taxon>Sandarakinorhabdus</taxon>
    </lineage>
</organism>
<feature type="chain" id="PRO_5037954324" description="DUF1311 domain-containing protein" evidence="1">
    <location>
        <begin position="22"/>
        <end position="104"/>
    </location>
</feature>
<proteinExistence type="predicted"/>
<dbReference type="AlphaFoldDB" id="A0A916ZZ17"/>
<reference evidence="2" key="2">
    <citation type="submission" date="2020-09" db="EMBL/GenBank/DDBJ databases">
        <authorList>
            <person name="Sun Q."/>
            <person name="Zhou Y."/>
        </authorList>
    </citation>
    <scope>NUCLEOTIDE SEQUENCE</scope>
    <source>
        <strain evidence="2">CGMCC 1.15519</strain>
    </source>
</reference>
<reference evidence="2" key="1">
    <citation type="journal article" date="2014" name="Int. J. Syst. Evol. Microbiol.">
        <title>Complete genome sequence of Corynebacterium casei LMG S-19264T (=DSM 44701T), isolated from a smear-ripened cheese.</title>
        <authorList>
            <consortium name="US DOE Joint Genome Institute (JGI-PGF)"/>
            <person name="Walter F."/>
            <person name="Albersmeier A."/>
            <person name="Kalinowski J."/>
            <person name="Ruckert C."/>
        </authorList>
    </citation>
    <scope>NUCLEOTIDE SEQUENCE</scope>
    <source>
        <strain evidence="2">CGMCC 1.15519</strain>
    </source>
</reference>
<feature type="signal peptide" evidence="1">
    <location>
        <begin position="1"/>
        <end position="21"/>
    </location>
</feature>
<evidence type="ECO:0000256" key="1">
    <source>
        <dbReference type="SAM" id="SignalP"/>
    </source>
</evidence>
<comment type="caution">
    <text evidence="2">The sequence shown here is derived from an EMBL/GenBank/DDBJ whole genome shotgun (WGS) entry which is preliminary data.</text>
</comment>
<keyword evidence="3" id="KW-1185">Reference proteome</keyword>
<evidence type="ECO:0000313" key="3">
    <source>
        <dbReference type="Proteomes" id="UP000635071"/>
    </source>
</evidence>
<evidence type="ECO:0000313" key="2">
    <source>
        <dbReference type="EMBL" id="GGE19425.1"/>
    </source>
</evidence>
<sequence length="104" mass="11539">MHGRIAAAIIASGLIFSSAGAAGDTEQLCAKEWDGNFRMQEYCIKKGQEGAADYRAIARTYQANSAMSRALSKCFQDWTEGGLTNWRMAAYCGRKQAESYERLR</sequence>
<dbReference type="EMBL" id="BMJM01000012">
    <property type="protein sequence ID" value="GGE19425.1"/>
    <property type="molecule type" value="Genomic_DNA"/>
</dbReference>
<name>A0A916ZZ17_9SPHN</name>
<gene>
    <name evidence="2" type="ORF">GCM10011529_27460</name>
</gene>
<protein>
    <recommendedName>
        <fullName evidence="4">DUF1311 domain-containing protein</fullName>
    </recommendedName>
</protein>
<dbReference type="Proteomes" id="UP000635071">
    <property type="component" value="Unassembled WGS sequence"/>
</dbReference>